<accession>A0A058ZNY6</accession>
<comment type="caution">
    <text evidence="2">The sequence shown here is derived from an EMBL/GenBank/DDBJ whole genome shotgun (WGS) entry which is preliminary data.</text>
</comment>
<keyword evidence="3" id="KW-1185">Reference proteome</keyword>
<dbReference type="Gene3D" id="2.170.16.10">
    <property type="entry name" value="Hedgehog/Intein (Hint) domain"/>
    <property type="match status" value="1"/>
</dbReference>
<dbReference type="Proteomes" id="UP000024836">
    <property type="component" value="Unassembled WGS sequence"/>
</dbReference>
<dbReference type="STRING" id="1461693.ATO10_00790"/>
<dbReference type="eggNOG" id="COG2931">
    <property type="taxonomic scope" value="Bacteria"/>
</dbReference>
<evidence type="ECO:0000259" key="1">
    <source>
        <dbReference type="Pfam" id="PF13403"/>
    </source>
</evidence>
<gene>
    <name evidence="2" type="ORF">ATO10_00790</name>
</gene>
<dbReference type="OrthoDB" id="6305173at2"/>
<feature type="domain" description="Hedgehog/Intein (Hint)" evidence="1">
    <location>
        <begin position="138"/>
        <end position="282"/>
    </location>
</feature>
<dbReference type="RefSeq" id="WP_051597869.1">
    <property type="nucleotide sequence ID" value="NZ_AQQY01000001.1"/>
</dbReference>
<dbReference type="EMBL" id="AQQY01000001">
    <property type="protein sequence ID" value="KCV83253.1"/>
    <property type="molecule type" value="Genomic_DNA"/>
</dbReference>
<dbReference type="AlphaFoldDB" id="A0A058ZNY6"/>
<organism evidence="2 3">
    <name type="scientific">Actibacterium atlanticum</name>
    <dbReference type="NCBI Taxonomy" id="1461693"/>
    <lineage>
        <taxon>Bacteria</taxon>
        <taxon>Pseudomonadati</taxon>
        <taxon>Pseudomonadota</taxon>
        <taxon>Alphaproteobacteria</taxon>
        <taxon>Rhodobacterales</taxon>
        <taxon>Roseobacteraceae</taxon>
        <taxon>Actibacterium</taxon>
    </lineage>
</organism>
<dbReference type="Pfam" id="PF13403">
    <property type="entry name" value="Hint_2"/>
    <property type="match status" value="1"/>
</dbReference>
<sequence length="334" mass="36660">MESEVYYGRGDAPNAGNAYLNAENTNQQPVVSIQFTTDTGDLVLDYNNGNPDPDTMVLIDGVEMEFTLEFSGNLPSTNKLSDVNGEDLRGEQVIIITTEEGDRLFFLPDGSVSAATMEDFPNGAHALTDYDETSNILVCFAQDTRIATATGEVAVQDLRIGDQLRTHDGRLVPLRWVAKRHISGAELAITPALRPVRFAKGCMGHNIPNRDLLVSPQHRVLITDSQNAMHFGTDTVLVPAKYLLGALSEQTCPAQGVTYYHLLCDQHDMLISNGMVTESYQPSVHAIGAMESDTRLDFYAQIPRALRQKVCARADSYYSVKSFEAPLLTQQANA</sequence>
<evidence type="ECO:0000313" key="2">
    <source>
        <dbReference type="EMBL" id="KCV83253.1"/>
    </source>
</evidence>
<protein>
    <submittedName>
        <fullName evidence="2">Type I secretion target repeat-containing protein</fullName>
    </submittedName>
</protein>
<dbReference type="InterPro" id="IPR036844">
    <property type="entry name" value="Hint_dom_sf"/>
</dbReference>
<proteinExistence type="predicted"/>
<dbReference type="SUPFAM" id="SSF51294">
    <property type="entry name" value="Hedgehog/intein (Hint) domain"/>
    <property type="match status" value="1"/>
</dbReference>
<name>A0A058ZNY6_9RHOB</name>
<reference evidence="2 3" key="1">
    <citation type="submission" date="2013-04" db="EMBL/GenBank/DDBJ databases">
        <title>Shimia sp. 22II-S11-Z10 Genome Sequencing.</title>
        <authorList>
            <person name="Lai Q."/>
            <person name="Li G."/>
            <person name="Shao Z."/>
        </authorList>
    </citation>
    <scope>NUCLEOTIDE SEQUENCE [LARGE SCALE GENOMIC DNA]</scope>
    <source>
        <strain evidence="3">22II-S11-Z10</strain>
    </source>
</reference>
<dbReference type="InterPro" id="IPR028992">
    <property type="entry name" value="Hedgehog/Intein_dom"/>
</dbReference>
<evidence type="ECO:0000313" key="3">
    <source>
        <dbReference type="Proteomes" id="UP000024836"/>
    </source>
</evidence>